<evidence type="ECO:0000313" key="6">
    <source>
        <dbReference type="EMBL" id="HHI65089.1"/>
    </source>
</evidence>
<protein>
    <recommendedName>
        <fullName evidence="4">Phosphoribosylglycinamide formyltransferase</fullName>
        <ecNumber evidence="4">2.1.2.2</ecNumber>
    </recommendedName>
    <alternativeName>
        <fullName evidence="4">5'-phosphoribosylglycinamide transformylase</fullName>
    </alternativeName>
    <alternativeName>
        <fullName evidence="4">GAR transformylase</fullName>
        <shortName evidence="4">GART</shortName>
    </alternativeName>
</protein>
<dbReference type="HAMAP" id="MF_01930">
    <property type="entry name" value="PurN"/>
    <property type="match status" value="1"/>
</dbReference>
<evidence type="ECO:0000256" key="2">
    <source>
        <dbReference type="ARBA" id="ARBA00022679"/>
    </source>
</evidence>
<dbReference type="GO" id="GO:0004644">
    <property type="term" value="F:phosphoribosylglycinamide formyltransferase activity"/>
    <property type="evidence" value="ECO:0007669"/>
    <property type="project" value="UniProtKB-UniRule"/>
</dbReference>
<feature type="site" description="Raises pKa of active site His" evidence="4">
    <location>
        <position position="143"/>
    </location>
</feature>
<dbReference type="Gene3D" id="3.40.50.170">
    <property type="entry name" value="Formyl transferase, N-terminal domain"/>
    <property type="match status" value="1"/>
</dbReference>
<feature type="binding site" evidence="4">
    <location>
        <begin position="14"/>
        <end position="16"/>
    </location>
    <ligand>
        <name>N(1)-(5-phospho-beta-D-ribosyl)glycinamide</name>
        <dbReference type="ChEBI" id="CHEBI:143788"/>
    </ligand>
</feature>
<evidence type="ECO:0000256" key="4">
    <source>
        <dbReference type="HAMAP-Rule" id="MF_01930"/>
    </source>
</evidence>
<proteinExistence type="inferred from homology"/>
<feature type="domain" description="Formyl transferase N-terminal" evidence="5">
    <location>
        <begin position="5"/>
        <end position="179"/>
    </location>
</feature>
<feature type="binding site" evidence="4">
    <location>
        <position position="105"/>
    </location>
    <ligand>
        <name>(6R)-10-formyltetrahydrofolate</name>
        <dbReference type="ChEBI" id="CHEBI:195366"/>
    </ligand>
</feature>
<dbReference type="SUPFAM" id="SSF53328">
    <property type="entry name" value="Formyltransferase"/>
    <property type="match status" value="1"/>
</dbReference>
<organism evidence="6">
    <name type="scientific">Thermodesulfobium narugense</name>
    <dbReference type="NCBI Taxonomy" id="184064"/>
    <lineage>
        <taxon>Bacteria</taxon>
        <taxon>Pseudomonadati</taxon>
        <taxon>Thermodesulfobiota</taxon>
        <taxon>Thermodesulfobiia</taxon>
        <taxon>Thermodesulfobiales</taxon>
        <taxon>Thermodesulfobiaceae</taxon>
        <taxon>Thermodesulfobium</taxon>
    </lineage>
</organism>
<dbReference type="InterPro" id="IPR004607">
    <property type="entry name" value="GART"/>
</dbReference>
<feature type="active site" description="Proton donor" evidence="4">
    <location>
        <position position="107"/>
    </location>
</feature>
<dbReference type="CDD" id="cd08645">
    <property type="entry name" value="FMT_core_GART"/>
    <property type="match status" value="1"/>
</dbReference>
<dbReference type="Pfam" id="PF00551">
    <property type="entry name" value="Formyl_trans_N"/>
    <property type="match status" value="1"/>
</dbReference>
<dbReference type="EC" id="2.1.2.2" evidence="4"/>
<dbReference type="PANTHER" id="PTHR43369:SF2">
    <property type="entry name" value="PHOSPHORIBOSYLGLYCINAMIDE FORMYLTRANSFERASE"/>
    <property type="match status" value="1"/>
</dbReference>
<dbReference type="GO" id="GO:0005829">
    <property type="term" value="C:cytosol"/>
    <property type="evidence" value="ECO:0007669"/>
    <property type="project" value="TreeGrafter"/>
</dbReference>
<keyword evidence="3 4" id="KW-0658">Purine biosynthesis</keyword>
<name>A0A7C5PAJ1_9BACT</name>
<comment type="catalytic activity">
    <reaction evidence="4">
        <text>N(1)-(5-phospho-beta-D-ribosyl)glycinamide + (6R)-10-formyltetrahydrofolate = N(2)-formyl-N(1)-(5-phospho-beta-D-ribosyl)glycinamide + (6S)-5,6,7,8-tetrahydrofolate + H(+)</text>
        <dbReference type="Rhea" id="RHEA:15053"/>
        <dbReference type="ChEBI" id="CHEBI:15378"/>
        <dbReference type="ChEBI" id="CHEBI:57453"/>
        <dbReference type="ChEBI" id="CHEBI:143788"/>
        <dbReference type="ChEBI" id="CHEBI:147286"/>
        <dbReference type="ChEBI" id="CHEBI:195366"/>
        <dbReference type="EC" id="2.1.2.2"/>
    </reaction>
</comment>
<gene>
    <name evidence="4" type="primary">purN</name>
    <name evidence="6" type="ORF">ENL70_00895</name>
</gene>
<dbReference type="UniPathway" id="UPA00074">
    <property type="reaction ID" value="UER00126"/>
</dbReference>
<evidence type="ECO:0000256" key="1">
    <source>
        <dbReference type="ARBA" id="ARBA00005054"/>
    </source>
</evidence>
<dbReference type="EMBL" id="DRUY01000035">
    <property type="protein sequence ID" value="HHI65089.1"/>
    <property type="molecule type" value="Genomic_DNA"/>
</dbReference>
<comment type="pathway">
    <text evidence="1 4">Purine metabolism; IMP biosynthesis via de novo pathway; N(2)-formyl-N(1)-(5-phospho-D-ribosyl)glycinamide from N(1)-(5-phospho-D-ribosyl)glycinamide (10-formyl THF route): step 1/1.</text>
</comment>
<evidence type="ECO:0000256" key="3">
    <source>
        <dbReference type="ARBA" id="ARBA00022755"/>
    </source>
</evidence>
<dbReference type="PANTHER" id="PTHR43369">
    <property type="entry name" value="PHOSPHORIBOSYLGLYCINAMIDE FORMYLTRANSFERASE"/>
    <property type="match status" value="1"/>
</dbReference>
<dbReference type="NCBIfam" id="TIGR00639">
    <property type="entry name" value="PurN"/>
    <property type="match status" value="1"/>
</dbReference>
<keyword evidence="2 4" id="KW-0808">Transferase</keyword>
<comment type="similarity">
    <text evidence="4">Belongs to the GART family.</text>
</comment>
<comment type="function">
    <text evidence="4">Catalyzes the transfer of a formyl group from 10-formyltetrahydrofolate to 5-phospho-ribosyl-glycinamide (GAR), producing 5-phospho-ribosyl-N-formylglycinamide (FGAR) and tetrahydrofolate.</text>
</comment>
<dbReference type="InterPro" id="IPR002376">
    <property type="entry name" value="Formyl_transf_N"/>
</dbReference>
<dbReference type="AlphaFoldDB" id="A0A7C5PAJ1"/>
<comment type="caution">
    <text evidence="6">The sequence shown here is derived from an EMBL/GenBank/DDBJ whole genome shotgun (WGS) entry which is preliminary data.</text>
</comment>
<feature type="binding site" evidence="4">
    <location>
        <position position="63"/>
    </location>
    <ligand>
        <name>(6R)-10-formyltetrahydrofolate</name>
        <dbReference type="ChEBI" id="CHEBI:195366"/>
    </ligand>
</feature>
<accession>A0A7C5PAJ1</accession>
<sequence length="200" mass="22453">MNKLKVGVLASGRGSNFKAIVQKVDNARVEVLIVDNPDARAIAIAKEFDIPCKVVDRKKFDDKFSFEREIINILELYKVELIALAGFMRILSSNFVERFKWKIMNIHPSLLPSFPGLNAQKQALDYGVKVSGCTVHFVDAGTDTGPIILQSVVPVLDDDDPETLSARILEEEHKIYPFAITLFAQNRLIVDGRKVRIKDV</sequence>
<dbReference type="InterPro" id="IPR036477">
    <property type="entry name" value="Formyl_transf_N_sf"/>
</dbReference>
<dbReference type="GO" id="GO:0006189">
    <property type="term" value="P:'de novo' IMP biosynthetic process"/>
    <property type="evidence" value="ECO:0007669"/>
    <property type="project" value="UniProtKB-UniRule"/>
</dbReference>
<feature type="binding site" evidence="4">
    <location>
        <begin position="88"/>
        <end position="91"/>
    </location>
    <ligand>
        <name>(6R)-10-formyltetrahydrofolate</name>
        <dbReference type="ChEBI" id="CHEBI:195366"/>
    </ligand>
</feature>
<dbReference type="FunFam" id="3.40.50.170:FF:000007">
    <property type="entry name" value="Phosphoribosylglycinamide formyltransferase"/>
    <property type="match status" value="1"/>
</dbReference>
<reference evidence="6" key="1">
    <citation type="journal article" date="2020" name="mSystems">
        <title>Genome- and Community-Level Interaction Insights into Carbon Utilization and Element Cycling Functions of Hydrothermarchaeota in Hydrothermal Sediment.</title>
        <authorList>
            <person name="Zhou Z."/>
            <person name="Liu Y."/>
            <person name="Xu W."/>
            <person name="Pan J."/>
            <person name="Luo Z.H."/>
            <person name="Li M."/>
        </authorList>
    </citation>
    <scope>NUCLEOTIDE SEQUENCE [LARGE SCALE GENOMIC DNA]</scope>
    <source>
        <strain evidence="6">SpSt-1019</strain>
    </source>
</reference>
<evidence type="ECO:0000259" key="5">
    <source>
        <dbReference type="Pfam" id="PF00551"/>
    </source>
</evidence>